<keyword evidence="3" id="KW-1185">Reference proteome</keyword>
<evidence type="ECO:0000313" key="2">
    <source>
        <dbReference type="EMBL" id="ACV68459.1"/>
    </source>
</evidence>
<dbReference type="EMBL" id="CP001734">
    <property type="protein sequence ID" value="ACV68459.1"/>
    <property type="molecule type" value="Genomic_DNA"/>
</dbReference>
<keyword evidence="1" id="KW-0472">Membrane</keyword>
<dbReference type="eggNOG" id="COG3847">
    <property type="taxonomic scope" value="Bacteria"/>
</dbReference>
<dbReference type="Proteomes" id="UP000001052">
    <property type="component" value="Chromosome"/>
</dbReference>
<accession>C8X1N7</accession>
<dbReference type="KEGG" id="drt:Dret_1171"/>
<feature type="transmembrane region" description="Helical" evidence="1">
    <location>
        <begin position="20"/>
        <end position="41"/>
    </location>
</feature>
<keyword evidence="1" id="KW-1133">Transmembrane helix</keyword>
<name>C8X1N7_DESRD</name>
<protein>
    <submittedName>
        <fullName evidence="2">Flp/Fap pilin component</fullName>
    </submittedName>
</protein>
<reference evidence="2 3" key="2">
    <citation type="journal article" date="2010" name="Stand. Genomic Sci.">
        <title>Complete genome sequence of Desulfohalobium retbaense type strain (HR(100)).</title>
        <authorList>
            <person name="Spring S."/>
            <person name="Nolan M."/>
            <person name="Lapidus A."/>
            <person name="Glavina Del Rio T."/>
            <person name="Copeland A."/>
            <person name="Tice H."/>
            <person name="Cheng J.F."/>
            <person name="Lucas S."/>
            <person name="Land M."/>
            <person name="Chen F."/>
            <person name="Bruce D."/>
            <person name="Goodwin L."/>
            <person name="Pitluck S."/>
            <person name="Ivanova N."/>
            <person name="Mavromatis K."/>
            <person name="Mikhailova N."/>
            <person name="Pati A."/>
            <person name="Chen A."/>
            <person name="Palaniappan K."/>
            <person name="Hauser L."/>
            <person name="Chang Y.J."/>
            <person name="Jeffries C.D."/>
            <person name="Munk C."/>
            <person name="Kiss H."/>
            <person name="Chain P."/>
            <person name="Han C."/>
            <person name="Brettin T."/>
            <person name="Detter J.C."/>
            <person name="Schuler E."/>
            <person name="Goker M."/>
            <person name="Rohde M."/>
            <person name="Bristow J."/>
            <person name="Eisen J.A."/>
            <person name="Markowitz V."/>
            <person name="Hugenholtz P."/>
            <person name="Kyrpides N.C."/>
            <person name="Klenk H.P."/>
        </authorList>
    </citation>
    <scope>NUCLEOTIDE SEQUENCE [LARGE SCALE GENOMIC DNA]</scope>
    <source>
        <strain evidence="2 3">DSM 5692</strain>
    </source>
</reference>
<dbReference type="RefSeq" id="WP_015751610.1">
    <property type="nucleotide sequence ID" value="NC_013223.1"/>
</dbReference>
<evidence type="ECO:0000256" key="1">
    <source>
        <dbReference type="SAM" id="Phobius"/>
    </source>
</evidence>
<keyword evidence="1" id="KW-0812">Transmembrane</keyword>
<proteinExistence type="predicted"/>
<dbReference type="HOGENOM" id="CLU_171854_6_6_7"/>
<evidence type="ECO:0000313" key="3">
    <source>
        <dbReference type="Proteomes" id="UP000001052"/>
    </source>
</evidence>
<dbReference type="Pfam" id="PF04964">
    <property type="entry name" value="Flp_Fap"/>
    <property type="match status" value="1"/>
</dbReference>
<dbReference type="STRING" id="485915.Dret_1171"/>
<dbReference type="InterPro" id="IPR007047">
    <property type="entry name" value="Flp_Fap"/>
</dbReference>
<reference evidence="3" key="1">
    <citation type="submission" date="2009-09" db="EMBL/GenBank/DDBJ databases">
        <title>The complete chromosome of Desulfohalobium retbaense DSM 5692.</title>
        <authorList>
            <consortium name="US DOE Joint Genome Institute (JGI-PGF)"/>
            <person name="Lucas S."/>
            <person name="Copeland A."/>
            <person name="Lapidus A."/>
            <person name="Glavina del Rio T."/>
            <person name="Dalin E."/>
            <person name="Tice H."/>
            <person name="Bruce D."/>
            <person name="Goodwin L."/>
            <person name="Pitluck S."/>
            <person name="Kyrpides N."/>
            <person name="Mavromatis K."/>
            <person name="Ivanova N."/>
            <person name="Mikhailova N."/>
            <person name="Munk A.C."/>
            <person name="Brettin T."/>
            <person name="Detter J.C."/>
            <person name="Han C."/>
            <person name="Tapia R."/>
            <person name="Larimer F."/>
            <person name="Land M."/>
            <person name="Hauser L."/>
            <person name="Markowitz V."/>
            <person name="Cheng J.-F."/>
            <person name="Hugenholtz P."/>
            <person name="Woyke T."/>
            <person name="Wu D."/>
            <person name="Spring S."/>
            <person name="Klenk H.-P."/>
            <person name="Eisen J.A."/>
        </authorList>
    </citation>
    <scope>NUCLEOTIDE SEQUENCE [LARGE SCALE GENOMIC DNA]</scope>
    <source>
        <strain evidence="3">DSM 5692</strain>
    </source>
</reference>
<dbReference type="AlphaFoldDB" id="C8X1N7"/>
<sequence length="56" mass="6103">MLNGLFTFFFDEQGATATEYAIMISLIAVVIIVAVTALGLATNDLFSEAKNEFEKL</sequence>
<organism evidence="2 3">
    <name type="scientific">Desulfohalobium retbaense (strain ATCC 49708 / DSM 5692 / JCM 16813 / HR100)</name>
    <dbReference type="NCBI Taxonomy" id="485915"/>
    <lineage>
        <taxon>Bacteria</taxon>
        <taxon>Pseudomonadati</taxon>
        <taxon>Thermodesulfobacteriota</taxon>
        <taxon>Desulfovibrionia</taxon>
        <taxon>Desulfovibrionales</taxon>
        <taxon>Desulfohalobiaceae</taxon>
        <taxon>Desulfohalobium</taxon>
    </lineage>
</organism>
<gene>
    <name evidence="2" type="ordered locus">Dret_1171</name>
</gene>